<dbReference type="PANTHER" id="PTHR33705">
    <property type="entry name" value="PHOSPHOCARRIER PROTEIN HPR"/>
    <property type="match status" value="1"/>
</dbReference>
<dbReference type="InterPro" id="IPR050399">
    <property type="entry name" value="HPr"/>
</dbReference>
<dbReference type="NCBIfam" id="TIGR01003">
    <property type="entry name" value="PTS_HPr_family"/>
    <property type="match status" value="1"/>
</dbReference>
<sequence>MQKTYQVMSMSGIHARPAQKIAEVAQKYAEEVHLVKGGQMYNAKSLLMILSMGVRYKEEITVIATGEGSELIINEIGNLLCNK</sequence>
<feature type="domain" description="HPr" evidence="4">
    <location>
        <begin position="2"/>
        <end position="80"/>
    </location>
</feature>
<reference evidence="5" key="1">
    <citation type="submission" date="2022-05" db="EMBL/GenBank/DDBJ databases">
        <title>Novel bacterial taxa in a minimal lignocellulolytic consortium and its capacity to transform plastics disclosed by genome-resolved metagenomics.</title>
        <authorList>
            <person name="Rodriguez C.A.D."/>
            <person name="Diaz-Garcia L."/>
            <person name="Herrera K."/>
            <person name="Tarazona N.A."/>
            <person name="Sproer C."/>
            <person name="Overmann J."/>
            <person name="Jimenez D.J."/>
        </authorList>
    </citation>
    <scope>NUCLEOTIDE SEQUENCE</scope>
    <source>
        <strain evidence="5">MAG5</strain>
    </source>
</reference>
<dbReference type="EMBL" id="CP097899">
    <property type="protein sequence ID" value="URN95728.1"/>
    <property type="molecule type" value="Genomic_DNA"/>
</dbReference>
<dbReference type="PROSITE" id="PS00589">
    <property type="entry name" value="PTS_HPR_SER"/>
    <property type="match status" value="1"/>
</dbReference>
<dbReference type="Proteomes" id="UP001056756">
    <property type="component" value="Chromosome"/>
</dbReference>
<dbReference type="CDD" id="cd00367">
    <property type="entry name" value="PTS-HPr_like"/>
    <property type="match status" value="1"/>
</dbReference>
<comment type="subcellular location">
    <subcellularLocation>
        <location evidence="1">Cytoplasm</location>
    </subcellularLocation>
</comment>
<dbReference type="Pfam" id="PF00381">
    <property type="entry name" value="PTS-HPr"/>
    <property type="match status" value="1"/>
</dbReference>
<organism evidence="5 6">
    <name type="scientific">Candidatus Pristimantibacillus lignocellulolyticus</name>
    <dbReference type="NCBI Taxonomy" id="2994561"/>
    <lineage>
        <taxon>Bacteria</taxon>
        <taxon>Bacillati</taxon>
        <taxon>Bacillota</taxon>
        <taxon>Bacilli</taxon>
        <taxon>Bacillales</taxon>
        <taxon>Paenibacillaceae</taxon>
        <taxon>Candidatus Pristimantibacillus</taxon>
    </lineage>
</organism>
<name>A0A9J6ZIV0_9BACL</name>
<dbReference type="AlphaFoldDB" id="A0A9J6ZIV0"/>
<dbReference type="PRINTS" id="PR00107">
    <property type="entry name" value="PHOSPHOCPHPR"/>
</dbReference>
<dbReference type="GO" id="GO:0005737">
    <property type="term" value="C:cytoplasm"/>
    <property type="evidence" value="ECO:0007669"/>
    <property type="project" value="UniProtKB-SubCell"/>
</dbReference>
<evidence type="ECO:0000256" key="1">
    <source>
        <dbReference type="ARBA" id="ARBA00004496"/>
    </source>
</evidence>
<gene>
    <name evidence="5" type="ORF">NAG76_05635</name>
</gene>
<evidence type="ECO:0000256" key="3">
    <source>
        <dbReference type="ARBA" id="ARBA00022683"/>
    </source>
</evidence>
<dbReference type="Gene3D" id="3.30.1340.10">
    <property type="entry name" value="HPr-like"/>
    <property type="match status" value="1"/>
</dbReference>
<evidence type="ECO:0000313" key="6">
    <source>
        <dbReference type="Proteomes" id="UP001056756"/>
    </source>
</evidence>
<evidence type="ECO:0000256" key="2">
    <source>
        <dbReference type="ARBA" id="ARBA00022490"/>
    </source>
</evidence>
<evidence type="ECO:0000259" key="4">
    <source>
        <dbReference type="Pfam" id="PF00381"/>
    </source>
</evidence>
<dbReference type="SUPFAM" id="SSF55594">
    <property type="entry name" value="HPr-like"/>
    <property type="match status" value="1"/>
</dbReference>
<keyword evidence="2" id="KW-0963">Cytoplasm</keyword>
<keyword evidence="3" id="KW-0598">Phosphotransferase system</keyword>
<dbReference type="InterPro" id="IPR002114">
    <property type="entry name" value="PTS_HPr_Ser_P_site"/>
</dbReference>
<dbReference type="InterPro" id="IPR000032">
    <property type="entry name" value="HPr-like"/>
</dbReference>
<proteinExistence type="predicted"/>
<dbReference type="PANTHER" id="PTHR33705:SF2">
    <property type="entry name" value="PHOSPHOCARRIER PROTEIN NPR"/>
    <property type="match status" value="1"/>
</dbReference>
<dbReference type="InterPro" id="IPR035895">
    <property type="entry name" value="HPr-like_sf"/>
</dbReference>
<dbReference type="GO" id="GO:0009401">
    <property type="term" value="P:phosphoenolpyruvate-dependent sugar phosphotransferase system"/>
    <property type="evidence" value="ECO:0007669"/>
    <property type="project" value="UniProtKB-KW"/>
</dbReference>
<evidence type="ECO:0000313" key="5">
    <source>
        <dbReference type="EMBL" id="URN95728.1"/>
    </source>
</evidence>
<protein>
    <submittedName>
        <fullName evidence="5">HPr family phosphocarrier protein</fullName>
    </submittedName>
</protein>
<accession>A0A9J6ZIV0</accession>
<dbReference type="KEGG" id="plig:NAG76_05635"/>